<feature type="compositionally biased region" description="Polar residues" evidence="1">
    <location>
        <begin position="20"/>
        <end position="32"/>
    </location>
</feature>
<keyword evidence="2" id="KW-0472">Membrane</keyword>
<keyword evidence="2" id="KW-0812">Transmembrane</keyword>
<evidence type="ECO:0000313" key="3">
    <source>
        <dbReference type="EMBL" id="GKV15607.1"/>
    </source>
</evidence>
<feature type="compositionally biased region" description="Polar residues" evidence="1">
    <location>
        <begin position="83"/>
        <end position="98"/>
    </location>
</feature>
<gene>
    <name evidence="3" type="ORF">SLEP1_g26383</name>
</gene>
<evidence type="ECO:0000313" key="4">
    <source>
        <dbReference type="Proteomes" id="UP001054252"/>
    </source>
</evidence>
<evidence type="ECO:0000256" key="1">
    <source>
        <dbReference type="SAM" id="MobiDB-lite"/>
    </source>
</evidence>
<comment type="caution">
    <text evidence="3">The sequence shown here is derived from an EMBL/GenBank/DDBJ whole genome shotgun (WGS) entry which is preliminary data.</text>
</comment>
<keyword evidence="4" id="KW-1185">Reference proteome</keyword>
<keyword evidence="2" id="KW-1133">Transmembrane helix</keyword>
<evidence type="ECO:0000256" key="2">
    <source>
        <dbReference type="SAM" id="Phobius"/>
    </source>
</evidence>
<dbReference type="Proteomes" id="UP001054252">
    <property type="component" value="Unassembled WGS sequence"/>
</dbReference>
<dbReference type="EMBL" id="BPVZ01000043">
    <property type="protein sequence ID" value="GKV15607.1"/>
    <property type="molecule type" value="Genomic_DNA"/>
</dbReference>
<protein>
    <submittedName>
        <fullName evidence="3">Uncharacterized protein</fullName>
    </submittedName>
</protein>
<feature type="compositionally biased region" description="Low complexity" evidence="1">
    <location>
        <begin position="112"/>
        <end position="121"/>
    </location>
</feature>
<feature type="compositionally biased region" description="Polar residues" evidence="1">
    <location>
        <begin position="62"/>
        <end position="74"/>
    </location>
</feature>
<feature type="region of interest" description="Disordered" evidence="1">
    <location>
        <begin position="62"/>
        <end position="121"/>
    </location>
</feature>
<feature type="transmembrane region" description="Helical" evidence="2">
    <location>
        <begin position="37"/>
        <end position="57"/>
    </location>
</feature>
<dbReference type="AlphaFoldDB" id="A0AAV5JW66"/>
<accession>A0AAV5JW66</accession>
<reference evidence="3 4" key="1">
    <citation type="journal article" date="2021" name="Commun. Biol.">
        <title>The genome of Shorea leprosula (Dipterocarpaceae) highlights the ecological relevance of drought in aseasonal tropical rainforests.</title>
        <authorList>
            <person name="Ng K.K.S."/>
            <person name="Kobayashi M.J."/>
            <person name="Fawcett J.A."/>
            <person name="Hatakeyama M."/>
            <person name="Paape T."/>
            <person name="Ng C.H."/>
            <person name="Ang C.C."/>
            <person name="Tnah L.H."/>
            <person name="Lee C.T."/>
            <person name="Nishiyama T."/>
            <person name="Sese J."/>
            <person name="O'Brien M.J."/>
            <person name="Copetti D."/>
            <person name="Mohd Noor M.I."/>
            <person name="Ong R.C."/>
            <person name="Putra M."/>
            <person name="Sireger I.Z."/>
            <person name="Indrioko S."/>
            <person name="Kosugi Y."/>
            <person name="Izuno A."/>
            <person name="Isagi Y."/>
            <person name="Lee S.L."/>
            <person name="Shimizu K.K."/>
        </authorList>
    </citation>
    <scope>NUCLEOTIDE SEQUENCE [LARGE SCALE GENOMIC DNA]</scope>
    <source>
        <strain evidence="3">214</strain>
    </source>
</reference>
<organism evidence="3 4">
    <name type="scientific">Rubroshorea leprosula</name>
    <dbReference type="NCBI Taxonomy" id="152421"/>
    <lineage>
        <taxon>Eukaryota</taxon>
        <taxon>Viridiplantae</taxon>
        <taxon>Streptophyta</taxon>
        <taxon>Embryophyta</taxon>
        <taxon>Tracheophyta</taxon>
        <taxon>Spermatophyta</taxon>
        <taxon>Magnoliopsida</taxon>
        <taxon>eudicotyledons</taxon>
        <taxon>Gunneridae</taxon>
        <taxon>Pentapetalae</taxon>
        <taxon>rosids</taxon>
        <taxon>malvids</taxon>
        <taxon>Malvales</taxon>
        <taxon>Dipterocarpaceae</taxon>
        <taxon>Rubroshorea</taxon>
    </lineage>
</organism>
<feature type="region of interest" description="Disordered" evidence="1">
    <location>
        <begin position="1"/>
        <end position="32"/>
    </location>
</feature>
<name>A0AAV5JW66_9ROSI</name>
<proteinExistence type="predicted"/>
<sequence>MQIAKANPKAIRNKREQGKRQTTPLHQTTSSMHQSPLLAFACPISATSVCGFQYVVFVQKQNQKASPSSLCKSNQKAERKQSSEVTVSQLPPRSQPLATPQLPPRSQPFAAPLPLLLPLTA</sequence>